<protein>
    <submittedName>
        <fullName evidence="1">Uncharacterized protein</fullName>
    </submittedName>
</protein>
<accession>A0A6G1ILT8</accession>
<organism evidence="1 2">
    <name type="scientific">Lentithecium fluviatile CBS 122367</name>
    <dbReference type="NCBI Taxonomy" id="1168545"/>
    <lineage>
        <taxon>Eukaryota</taxon>
        <taxon>Fungi</taxon>
        <taxon>Dikarya</taxon>
        <taxon>Ascomycota</taxon>
        <taxon>Pezizomycotina</taxon>
        <taxon>Dothideomycetes</taxon>
        <taxon>Pleosporomycetidae</taxon>
        <taxon>Pleosporales</taxon>
        <taxon>Massarineae</taxon>
        <taxon>Lentitheciaceae</taxon>
        <taxon>Lentithecium</taxon>
    </lineage>
</organism>
<sequence length="111" mass="12647">MILSHHHLVNQRAYRTRATSFSRLGRCSGFFISLPFSWRTELSHHSSSDRSELDAGVGSGYDGWYVVSLAIVYLFSFLFSRLEGGLPDLCLLPDCSILMDIVFFSLWRCGY</sequence>
<gene>
    <name evidence="1" type="ORF">K458DRAFT_422548</name>
</gene>
<keyword evidence="2" id="KW-1185">Reference proteome</keyword>
<dbReference type="Proteomes" id="UP000799291">
    <property type="component" value="Unassembled WGS sequence"/>
</dbReference>
<dbReference type="EMBL" id="MU005606">
    <property type="protein sequence ID" value="KAF2679115.1"/>
    <property type="molecule type" value="Genomic_DNA"/>
</dbReference>
<proteinExistence type="predicted"/>
<evidence type="ECO:0000313" key="1">
    <source>
        <dbReference type="EMBL" id="KAF2679115.1"/>
    </source>
</evidence>
<dbReference type="AlphaFoldDB" id="A0A6G1ILT8"/>
<name>A0A6G1ILT8_9PLEO</name>
<reference evidence="1" key="1">
    <citation type="journal article" date="2020" name="Stud. Mycol.">
        <title>101 Dothideomycetes genomes: a test case for predicting lifestyles and emergence of pathogens.</title>
        <authorList>
            <person name="Haridas S."/>
            <person name="Albert R."/>
            <person name="Binder M."/>
            <person name="Bloem J."/>
            <person name="Labutti K."/>
            <person name="Salamov A."/>
            <person name="Andreopoulos B."/>
            <person name="Baker S."/>
            <person name="Barry K."/>
            <person name="Bills G."/>
            <person name="Bluhm B."/>
            <person name="Cannon C."/>
            <person name="Castanera R."/>
            <person name="Culley D."/>
            <person name="Daum C."/>
            <person name="Ezra D."/>
            <person name="Gonzalez J."/>
            <person name="Henrissat B."/>
            <person name="Kuo A."/>
            <person name="Liang C."/>
            <person name="Lipzen A."/>
            <person name="Lutzoni F."/>
            <person name="Magnuson J."/>
            <person name="Mondo S."/>
            <person name="Nolan M."/>
            <person name="Ohm R."/>
            <person name="Pangilinan J."/>
            <person name="Park H.-J."/>
            <person name="Ramirez L."/>
            <person name="Alfaro M."/>
            <person name="Sun H."/>
            <person name="Tritt A."/>
            <person name="Yoshinaga Y."/>
            <person name="Zwiers L.-H."/>
            <person name="Turgeon B."/>
            <person name="Goodwin S."/>
            <person name="Spatafora J."/>
            <person name="Crous P."/>
            <person name="Grigoriev I."/>
        </authorList>
    </citation>
    <scope>NUCLEOTIDE SEQUENCE</scope>
    <source>
        <strain evidence="1">CBS 122367</strain>
    </source>
</reference>
<evidence type="ECO:0000313" key="2">
    <source>
        <dbReference type="Proteomes" id="UP000799291"/>
    </source>
</evidence>